<gene>
    <name evidence="9" type="ORF">SLEP1_g21777</name>
</gene>
<feature type="short sequence motif" description="Bipartite nuclear localization signal" evidence="4">
    <location>
        <begin position="253"/>
        <end position="260"/>
    </location>
</feature>
<keyword evidence="5" id="KW-0805">Transcription regulation</keyword>
<comment type="domain">
    <text evidence="5">The QLQ domain and WRC domain may be involved in protein-protein interaction and DNA-binding, respectively.</text>
</comment>
<feature type="region of interest" description="Disordered" evidence="6">
    <location>
        <begin position="247"/>
        <end position="282"/>
    </location>
</feature>
<comment type="function">
    <text evidence="5">Transcription activator.</text>
</comment>
<dbReference type="GO" id="GO:0005524">
    <property type="term" value="F:ATP binding"/>
    <property type="evidence" value="ECO:0007669"/>
    <property type="project" value="UniProtKB-UniRule"/>
</dbReference>
<dbReference type="Proteomes" id="UP001054252">
    <property type="component" value="Unassembled WGS sequence"/>
</dbReference>
<evidence type="ECO:0000256" key="1">
    <source>
        <dbReference type="ARBA" id="ARBA00004123"/>
    </source>
</evidence>
<dbReference type="AlphaFoldDB" id="A0AAV5JFY4"/>
<dbReference type="PANTHER" id="PTHR31602:SF51">
    <property type="entry name" value="GROWTH-REGULATING FACTOR"/>
    <property type="match status" value="1"/>
</dbReference>
<name>A0AAV5JFY4_9ROSI</name>
<evidence type="ECO:0000313" key="10">
    <source>
        <dbReference type="Proteomes" id="UP001054252"/>
    </source>
</evidence>
<comment type="similarity">
    <text evidence="2 5">Belongs to the GRF family.</text>
</comment>
<reference evidence="9 10" key="1">
    <citation type="journal article" date="2021" name="Commun. Biol.">
        <title>The genome of Shorea leprosula (Dipterocarpaceae) highlights the ecological relevance of drought in aseasonal tropical rainforests.</title>
        <authorList>
            <person name="Ng K.K.S."/>
            <person name="Kobayashi M.J."/>
            <person name="Fawcett J.A."/>
            <person name="Hatakeyama M."/>
            <person name="Paape T."/>
            <person name="Ng C.H."/>
            <person name="Ang C.C."/>
            <person name="Tnah L.H."/>
            <person name="Lee C.T."/>
            <person name="Nishiyama T."/>
            <person name="Sese J."/>
            <person name="O'Brien M.J."/>
            <person name="Copetti D."/>
            <person name="Mohd Noor M.I."/>
            <person name="Ong R.C."/>
            <person name="Putra M."/>
            <person name="Sireger I.Z."/>
            <person name="Indrioko S."/>
            <person name="Kosugi Y."/>
            <person name="Izuno A."/>
            <person name="Isagi Y."/>
            <person name="Lee S.L."/>
            <person name="Shimizu K.K."/>
        </authorList>
    </citation>
    <scope>NUCLEOTIDE SEQUENCE [LARGE SCALE GENOMIC DNA]</scope>
    <source>
        <strain evidence="9">214</strain>
    </source>
</reference>
<keyword evidence="5" id="KW-0804">Transcription</keyword>
<accession>A0AAV5JFY4</accession>
<evidence type="ECO:0000256" key="4">
    <source>
        <dbReference type="PROSITE-ProRule" id="PRU01002"/>
    </source>
</evidence>
<dbReference type="PROSITE" id="PS51666">
    <property type="entry name" value="QLQ"/>
    <property type="match status" value="1"/>
</dbReference>
<dbReference type="InterPro" id="IPR014977">
    <property type="entry name" value="WRC_dom"/>
</dbReference>
<evidence type="ECO:0000256" key="6">
    <source>
        <dbReference type="SAM" id="MobiDB-lite"/>
    </source>
</evidence>
<evidence type="ECO:0000259" key="7">
    <source>
        <dbReference type="PROSITE" id="PS51666"/>
    </source>
</evidence>
<keyword evidence="10" id="KW-1185">Reference proteome</keyword>
<dbReference type="InterPro" id="IPR031137">
    <property type="entry name" value="GRF"/>
</dbReference>
<sequence length="601" mass="65579">MDFGVVGLDGVVGSDTSATTTSGLASLASDPETKEKWYGSGFLKQERSCSNEDDWRSSKLAKTEDFSASKAMPFQQRNSLLRSNASIFPDVQQNQQMLSFCSPKAEDKCSPNVTFPYFHLTSPAFSINTGYNKEGFNVANMNGVLAGARGPFTPSQWMELEHQALIYRYLSANVPIPSHLLLPIRKAFDSATFSGFSGGFLQPNTLGWGSFHLGFSNNTDPEPGRCRRTDGKKWRCSRDAVTDQKYCERHMNRGRHRSRKPVEGQSGHSAATNNPSELMPATSSSLVIGPTIGSGVSDSLSIAQHQLKNLQAGAASNLSTAAPLNRMFLNRENAVKRMQDTAGLSMISKENPLFIQSQQNPFDETTRNGFVVVSSDSLLNPSHKNSPLVNFRNFGSSQDLTDQGTESQQSLRQFMDDWPKSQTDHSTISWPEVDMQSDRTQLSISIPMAASDFMSSASSPDNEKVMLSPLRLSREFDLIQMGLRVGSVIKEPNQRQANEIPISWETSLGGPLGEVLNNTNTSTADCKHSSALNLMTEGWDNSPRLGSSPTGVLQKTTFVSLSNSSAGSSPRAENNKIREGASLCNDLLSSTIAHSSSWPAL</sequence>
<dbReference type="InterPro" id="IPR014978">
    <property type="entry name" value="Gln-Leu-Gln_QLQ"/>
</dbReference>
<dbReference type="GO" id="GO:0006355">
    <property type="term" value="P:regulation of DNA-templated transcription"/>
    <property type="evidence" value="ECO:0007669"/>
    <property type="project" value="InterPro"/>
</dbReference>
<dbReference type="GO" id="GO:0099402">
    <property type="term" value="P:plant organ development"/>
    <property type="evidence" value="ECO:0007669"/>
    <property type="project" value="UniProtKB-ARBA"/>
</dbReference>
<keyword evidence="5" id="KW-0010">Activator</keyword>
<protein>
    <recommendedName>
        <fullName evidence="5">Growth-regulating factor</fullName>
    </recommendedName>
</protein>
<comment type="subcellular location">
    <subcellularLocation>
        <location evidence="1 4 5">Nucleus</location>
    </subcellularLocation>
</comment>
<evidence type="ECO:0000256" key="3">
    <source>
        <dbReference type="ARBA" id="ARBA00023242"/>
    </source>
</evidence>
<dbReference type="Pfam" id="PF08880">
    <property type="entry name" value="QLQ"/>
    <property type="match status" value="1"/>
</dbReference>
<dbReference type="GO" id="GO:0006351">
    <property type="term" value="P:DNA-templated transcription"/>
    <property type="evidence" value="ECO:0007669"/>
    <property type="project" value="UniProtKB-UniRule"/>
</dbReference>
<dbReference type="EMBL" id="BPVZ01000032">
    <property type="protein sequence ID" value="GKV10412.1"/>
    <property type="molecule type" value="Genomic_DNA"/>
</dbReference>
<feature type="domain" description="QLQ" evidence="7">
    <location>
        <begin position="151"/>
        <end position="186"/>
    </location>
</feature>
<dbReference type="GO" id="GO:0005634">
    <property type="term" value="C:nucleus"/>
    <property type="evidence" value="ECO:0007669"/>
    <property type="project" value="UniProtKB-SubCell"/>
</dbReference>
<organism evidence="9 10">
    <name type="scientific">Rubroshorea leprosula</name>
    <dbReference type="NCBI Taxonomy" id="152421"/>
    <lineage>
        <taxon>Eukaryota</taxon>
        <taxon>Viridiplantae</taxon>
        <taxon>Streptophyta</taxon>
        <taxon>Embryophyta</taxon>
        <taxon>Tracheophyta</taxon>
        <taxon>Spermatophyta</taxon>
        <taxon>Magnoliopsida</taxon>
        <taxon>eudicotyledons</taxon>
        <taxon>Gunneridae</taxon>
        <taxon>Pentapetalae</taxon>
        <taxon>rosids</taxon>
        <taxon>malvids</taxon>
        <taxon>Malvales</taxon>
        <taxon>Dipterocarpaceae</taxon>
        <taxon>Rubroshorea</taxon>
    </lineage>
</organism>
<dbReference type="PROSITE" id="PS51667">
    <property type="entry name" value="WRC"/>
    <property type="match status" value="1"/>
</dbReference>
<feature type="compositionally biased region" description="Polar residues" evidence="6">
    <location>
        <begin position="266"/>
        <end position="282"/>
    </location>
</feature>
<dbReference type="PANTHER" id="PTHR31602">
    <property type="entry name" value="GROWTH-REGULATING FACTOR 5"/>
    <property type="match status" value="1"/>
</dbReference>
<keyword evidence="3 4" id="KW-0539">Nucleus</keyword>
<feature type="short sequence motif" description="Bipartite nuclear localization signal" evidence="4">
    <location>
        <begin position="225"/>
        <end position="235"/>
    </location>
</feature>
<evidence type="ECO:0000256" key="5">
    <source>
        <dbReference type="RuleBase" id="RU367127"/>
    </source>
</evidence>
<dbReference type="Pfam" id="PF08879">
    <property type="entry name" value="WRC"/>
    <property type="match status" value="1"/>
</dbReference>
<proteinExistence type="inferred from homology"/>
<feature type="domain" description="WRC" evidence="8">
    <location>
        <begin position="220"/>
        <end position="264"/>
    </location>
</feature>
<comment type="caution">
    <text evidence="9">The sequence shown here is derived from an EMBL/GenBank/DDBJ whole genome shotgun (WGS) entry which is preliminary data.</text>
</comment>
<evidence type="ECO:0000313" key="9">
    <source>
        <dbReference type="EMBL" id="GKV10412.1"/>
    </source>
</evidence>
<dbReference type="SMART" id="SM00951">
    <property type="entry name" value="QLQ"/>
    <property type="match status" value="1"/>
</dbReference>
<evidence type="ECO:0000256" key="2">
    <source>
        <dbReference type="ARBA" id="ARBA00008122"/>
    </source>
</evidence>
<evidence type="ECO:0000259" key="8">
    <source>
        <dbReference type="PROSITE" id="PS51667"/>
    </source>
</evidence>